<organism evidence="1 2">
    <name type="scientific">Macrosiphum euphorbiae</name>
    <name type="common">potato aphid</name>
    <dbReference type="NCBI Taxonomy" id="13131"/>
    <lineage>
        <taxon>Eukaryota</taxon>
        <taxon>Metazoa</taxon>
        <taxon>Ecdysozoa</taxon>
        <taxon>Arthropoda</taxon>
        <taxon>Hexapoda</taxon>
        <taxon>Insecta</taxon>
        <taxon>Pterygota</taxon>
        <taxon>Neoptera</taxon>
        <taxon>Paraneoptera</taxon>
        <taxon>Hemiptera</taxon>
        <taxon>Sternorrhyncha</taxon>
        <taxon>Aphidomorpha</taxon>
        <taxon>Aphidoidea</taxon>
        <taxon>Aphididae</taxon>
        <taxon>Macrosiphini</taxon>
        <taxon>Macrosiphum</taxon>
    </lineage>
</organism>
<accession>A0AAV0X5F6</accession>
<evidence type="ECO:0000313" key="1">
    <source>
        <dbReference type="EMBL" id="CAI6363470.1"/>
    </source>
</evidence>
<protein>
    <submittedName>
        <fullName evidence="1">Uncharacterized protein</fullName>
    </submittedName>
</protein>
<name>A0AAV0X5F6_9HEMI</name>
<evidence type="ECO:0000313" key="2">
    <source>
        <dbReference type="Proteomes" id="UP001160148"/>
    </source>
</evidence>
<dbReference type="Proteomes" id="UP001160148">
    <property type="component" value="Unassembled WGS sequence"/>
</dbReference>
<dbReference type="AlphaFoldDB" id="A0AAV0X5F6"/>
<dbReference type="EMBL" id="CARXXK010000003">
    <property type="protein sequence ID" value="CAI6363470.1"/>
    <property type="molecule type" value="Genomic_DNA"/>
</dbReference>
<sequence length="80" mass="9042">MAETAKHDWRAMELYIKAIGRQHRRWTHGNPSWVSWSSGARLLGVPGRKPRRVCRFFQVFDSSATEDADAPMSGFPGGKP</sequence>
<proteinExistence type="predicted"/>
<comment type="caution">
    <text evidence="1">The sequence shown here is derived from an EMBL/GenBank/DDBJ whole genome shotgun (WGS) entry which is preliminary data.</text>
</comment>
<keyword evidence="2" id="KW-1185">Reference proteome</keyword>
<reference evidence="1 2" key="1">
    <citation type="submission" date="2023-01" db="EMBL/GenBank/DDBJ databases">
        <authorList>
            <person name="Whitehead M."/>
        </authorList>
    </citation>
    <scope>NUCLEOTIDE SEQUENCE [LARGE SCALE GENOMIC DNA]</scope>
</reference>
<gene>
    <name evidence="1" type="ORF">MEUPH1_LOCUS18413</name>
</gene>